<gene>
    <name evidence="4" type="ORF">HPP92_023897</name>
</gene>
<dbReference type="EMBL" id="JADCNL010000013">
    <property type="protein sequence ID" value="KAG0454605.1"/>
    <property type="molecule type" value="Genomic_DNA"/>
</dbReference>
<dbReference type="PANTHER" id="PTHR31852">
    <property type="entry name" value="LATE EMBRYOGENESIS ABUNDANT (LEA) HYDROXYPROLINE-RICH GLYCOPROTEIN FAMILY"/>
    <property type="match status" value="1"/>
</dbReference>
<reference evidence="4 5" key="1">
    <citation type="journal article" date="2020" name="Nat. Food">
        <title>A phased Vanilla planifolia genome enables genetic improvement of flavour and production.</title>
        <authorList>
            <person name="Hasing T."/>
            <person name="Tang H."/>
            <person name="Brym M."/>
            <person name="Khazi F."/>
            <person name="Huang T."/>
            <person name="Chambers A.H."/>
        </authorList>
    </citation>
    <scope>NUCLEOTIDE SEQUENCE [LARGE SCALE GENOMIC DNA]</scope>
    <source>
        <tissue evidence="4">Leaf</tissue>
    </source>
</reference>
<evidence type="ECO:0000313" key="5">
    <source>
        <dbReference type="Proteomes" id="UP000636800"/>
    </source>
</evidence>
<keyword evidence="2" id="KW-0472">Membrane</keyword>
<comment type="caution">
    <text evidence="4">The sequence shown here is derived from an EMBL/GenBank/DDBJ whole genome shotgun (WGS) entry which is preliminary data.</text>
</comment>
<sequence length="199" mass="21161">MEKSPDRSGPPRRHISAVRRDTGRGGSKIVSSCSLAFCFLVLVAVAIVVVFFVLFRPRSPTIQVSAVQIPGFSVGNGTVSFTYVQYAAVRNPNRAAFSHYDSSLQLIHAGNQVGFMYIPAGEIDGGRTKYMGAKFAVDSFPLVAAAAAAAGVADVEVESRMRVKGRVRVLRFFIHHVEAVAGCRVGVSAGDGSVVGVRC</sequence>
<dbReference type="Pfam" id="PF03168">
    <property type="entry name" value="LEA_2"/>
    <property type="match status" value="1"/>
</dbReference>
<keyword evidence="2" id="KW-1133">Transmembrane helix</keyword>
<feature type="region of interest" description="Disordered" evidence="1">
    <location>
        <begin position="1"/>
        <end position="26"/>
    </location>
</feature>
<dbReference type="AlphaFoldDB" id="A0A835PLG7"/>
<dbReference type="InterPro" id="IPR055301">
    <property type="entry name" value="Lea14-like_2"/>
</dbReference>
<keyword evidence="2" id="KW-0812">Transmembrane</keyword>
<organism evidence="4 5">
    <name type="scientific">Vanilla planifolia</name>
    <name type="common">Vanilla</name>
    <dbReference type="NCBI Taxonomy" id="51239"/>
    <lineage>
        <taxon>Eukaryota</taxon>
        <taxon>Viridiplantae</taxon>
        <taxon>Streptophyta</taxon>
        <taxon>Embryophyta</taxon>
        <taxon>Tracheophyta</taxon>
        <taxon>Spermatophyta</taxon>
        <taxon>Magnoliopsida</taxon>
        <taxon>Liliopsida</taxon>
        <taxon>Asparagales</taxon>
        <taxon>Orchidaceae</taxon>
        <taxon>Vanilloideae</taxon>
        <taxon>Vanilleae</taxon>
        <taxon>Vanilla</taxon>
    </lineage>
</organism>
<dbReference type="InterPro" id="IPR004864">
    <property type="entry name" value="LEA_2"/>
</dbReference>
<evidence type="ECO:0000259" key="3">
    <source>
        <dbReference type="Pfam" id="PF03168"/>
    </source>
</evidence>
<accession>A0A835PLG7</accession>
<proteinExistence type="predicted"/>
<dbReference type="SUPFAM" id="SSF117070">
    <property type="entry name" value="LEA14-like"/>
    <property type="match status" value="1"/>
</dbReference>
<feature type="transmembrane region" description="Helical" evidence="2">
    <location>
        <begin position="29"/>
        <end position="55"/>
    </location>
</feature>
<evidence type="ECO:0000313" key="4">
    <source>
        <dbReference type="EMBL" id="KAG0454605.1"/>
    </source>
</evidence>
<dbReference type="OrthoDB" id="6474464at2759"/>
<protein>
    <recommendedName>
        <fullName evidence="3">Late embryogenesis abundant protein LEA-2 subgroup domain-containing protein</fullName>
    </recommendedName>
</protein>
<keyword evidence="5" id="KW-1185">Reference proteome</keyword>
<evidence type="ECO:0000256" key="2">
    <source>
        <dbReference type="SAM" id="Phobius"/>
    </source>
</evidence>
<feature type="domain" description="Late embryogenesis abundant protein LEA-2 subgroup" evidence="3">
    <location>
        <begin position="88"/>
        <end position="173"/>
    </location>
</feature>
<dbReference type="Proteomes" id="UP000636800">
    <property type="component" value="Chromosome 13"/>
</dbReference>
<name>A0A835PLG7_VANPL</name>
<evidence type="ECO:0000256" key="1">
    <source>
        <dbReference type="SAM" id="MobiDB-lite"/>
    </source>
</evidence>